<evidence type="ECO:0000313" key="10">
    <source>
        <dbReference type="EMBL" id="AXA35427.1"/>
    </source>
</evidence>
<keyword evidence="3" id="KW-0813">Transport</keyword>
<dbReference type="KEGG" id="schv:BRCON_0650"/>
<dbReference type="GO" id="GO:0009279">
    <property type="term" value="C:cell outer membrane"/>
    <property type="evidence" value="ECO:0007669"/>
    <property type="project" value="UniProtKB-SubCell"/>
</dbReference>
<organism evidence="10 11">
    <name type="scientific">Sumerlaea chitinivorans</name>
    <dbReference type="NCBI Taxonomy" id="2250252"/>
    <lineage>
        <taxon>Bacteria</taxon>
        <taxon>Candidatus Sumerlaeota</taxon>
        <taxon>Candidatus Sumerlaeia</taxon>
        <taxon>Candidatus Sumerlaeales</taxon>
        <taxon>Candidatus Sumerlaeaceae</taxon>
        <taxon>Candidatus Sumerlaea</taxon>
    </lineage>
</organism>
<feature type="region of interest" description="Disordered" evidence="8">
    <location>
        <begin position="34"/>
        <end position="55"/>
    </location>
</feature>
<feature type="signal peptide" evidence="9">
    <location>
        <begin position="1"/>
        <end position="27"/>
    </location>
</feature>
<evidence type="ECO:0000256" key="7">
    <source>
        <dbReference type="ARBA" id="ARBA00023237"/>
    </source>
</evidence>
<evidence type="ECO:0000256" key="4">
    <source>
        <dbReference type="ARBA" id="ARBA00022452"/>
    </source>
</evidence>
<dbReference type="Proteomes" id="UP000262583">
    <property type="component" value="Chromosome"/>
</dbReference>
<keyword evidence="4" id="KW-1134">Transmembrane beta strand</keyword>
<dbReference type="Gene3D" id="1.20.1600.10">
    <property type="entry name" value="Outer membrane efflux proteins (OEP)"/>
    <property type="match status" value="1"/>
</dbReference>
<evidence type="ECO:0000256" key="9">
    <source>
        <dbReference type="SAM" id="SignalP"/>
    </source>
</evidence>
<dbReference type="GO" id="GO:0015288">
    <property type="term" value="F:porin activity"/>
    <property type="evidence" value="ECO:0007669"/>
    <property type="project" value="TreeGrafter"/>
</dbReference>
<dbReference type="InterPro" id="IPR003423">
    <property type="entry name" value="OMP_efflux"/>
</dbReference>
<comment type="similarity">
    <text evidence="2">Belongs to the outer membrane factor (OMF) (TC 1.B.17) family.</text>
</comment>
<keyword evidence="5" id="KW-0812">Transmembrane</keyword>
<dbReference type="SUPFAM" id="SSF56954">
    <property type="entry name" value="Outer membrane efflux proteins (OEP)"/>
    <property type="match status" value="1"/>
</dbReference>
<reference evidence="10 11" key="1">
    <citation type="submission" date="2018-05" db="EMBL/GenBank/DDBJ databases">
        <title>A metagenomic window into the 2 km-deep terrestrial subsurface aquifer revealed taxonomically and functionally diverse microbial community comprising novel uncultured bacterial lineages.</title>
        <authorList>
            <person name="Kadnikov V.V."/>
            <person name="Mardanov A.V."/>
            <person name="Beletsky A.V."/>
            <person name="Banks D."/>
            <person name="Pimenov N.V."/>
            <person name="Frank Y.A."/>
            <person name="Karnachuk O.V."/>
            <person name="Ravin N.V."/>
        </authorList>
    </citation>
    <scope>NUCLEOTIDE SEQUENCE [LARGE SCALE GENOMIC DNA]</scope>
    <source>
        <strain evidence="10">BY</strain>
    </source>
</reference>
<keyword evidence="6" id="KW-0472">Membrane</keyword>
<comment type="subcellular location">
    <subcellularLocation>
        <location evidence="1">Cell outer membrane</location>
    </subcellularLocation>
</comment>
<sequence>MMPEVCFVRKVTLFVAFLTVCSVITSAASARSFDDTTTASTGETPAVSSVSQLEHHATGTTLTGTALSVETTGSLRLPDIAEFEAYLHTRSPRKLTIGLNEVVVRTLAKNLNIKVAELSREAAKDEVNAQKGIYDLRLGGTVGVDRTNTPVPYKNGPPTGQPESLKQRDYSAQMSVGQLLPSGGLIELLFQQSTIENNNPLYFSPYYATGAGVQVSQPLLKNAGRFVTESGILLAQYGERIAKEAYRGQLFAELTRSITTYYELIYATANVDVLRISLAQAQELLRVNTAKFNAGVLPELDVLQAKADVAARQQLLITALQQVEDISDQLKNQLAEITEMQDVTLVPLDLPEVPEYPVRGKEEQYIRDALLYRPEFEQIRLQLEQAQIRREVARNQKLPQLDLFARYLAISADDTAGDAWEGTTGNDYGNWRIGIQFSYPLQNRAARYRYLQAEKGVQSAAVMMQKVHNDIIQDVRASLRAVETNRQQIEVGKATVEFNREKVETGMRRQQVGLATSFEVLQFQTALASARSNLLRAIIDYNKSIVQLERAKGTLLQRLGITLTPQGAEAKKHVTGKSFSKSRCQLRQAHCHVPALLERPMATIHERPMQ</sequence>
<evidence type="ECO:0000256" key="2">
    <source>
        <dbReference type="ARBA" id="ARBA00007613"/>
    </source>
</evidence>
<keyword evidence="9" id="KW-0732">Signal</keyword>
<dbReference type="GO" id="GO:0015562">
    <property type="term" value="F:efflux transmembrane transporter activity"/>
    <property type="evidence" value="ECO:0007669"/>
    <property type="project" value="InterPro"/>
</dbReference>
<evidence type="ECO:0000313" key="11">
    <source>
        <dbReference type="Proteomes" id="UP000262583"/>
    </source>
</evidence>
<evidence type="ECO:0000256" key="5">
    <source>
        <dbReference type="ARBA" id="ARBA00022692"/>
    </source>
</evidence>
<dbReference type="EMBL" id="CP030759">
    <property type="protein sequence ID" value="AXA35427.1"/>
    <property type="molecule type" value="Genomic_DNA"/>
</dbReference>
<feature type="compositionally biased region" description="Polar residues" evidence="8">
    <location>
        <begin position="34"/>
        <end position="52"/>
    </location>
</feature>
<name>A0A2Z4Y2I6_SUMC1</name>
<evidence type="ECO:0000256" key="3">
    <source>
        <dbReference type="ARBA" id="ARBA00022448"/>
    </source>
</evidence>
<protein>
    <submittedName>
        <fullName evidence="10">Outer membrane protein</fullName>
    </submittedName>
</protein>
<dbReference type="PANTHER" id="PTHR30026:SF23">
    <property type="entry name" value="TO APRF-PUTATIVE OUTER MEMBRANE EFFLUX PROTEIN OR SECRETED ALKALINE PHOSPHATASE-RELATED"/>
    <property type="match status" value="1"/>
</dbReference>
<dbReference type="InterPro" id="IPR051906">
    <property type="entry name" value="TolC-like"/>
</dbReference>
<proteinExistence type="inferred from homology"/>
<dbReference type="PANTHER" id="PTHR30026">
    <property type="entry name" value="OUTER MEMBRANE PROTEIN TOLC"/>
    <property type="match status" value="1"/>
</dbReference>
<evidence type="ECO:0000256" key="1">
    <source>
        <dbReference type="ARBA" id="ARBA00004442"/>
    </source>
</evidence>
<keyword evidence="7" id="KW-0998">Cell outer membrane</keyword>
<dbReference type="Pfam" id="PF02321">
    <property type="entry name" value="OEP"/>
    <property type="match status" value="2"/>
</dbReference>
<evidence type="ECO:0000256" key="6">
    <source>
        <dbReference type="ARBA" id="ARBA00023136"/>
    </source>
</evidence>
<dbReference type="AlphaFoldDB" id="A0A2Z4Y2I6"/>
<dbReference type="GO" id="GO:1990281">
    <property type="term" value="C:efflux pump complex"/>
    <property type="evidence" value="ECO:0007669"/>
    <property type="project" value="TreeGrafter"/>
</dbReference>
<feature type="chain" id="PRO_5016385225" evidence="9">
    <location>
        <begin position="28"/>
        <end position="610"/>
    </location>
</feature>
<evidence type="ECO:0000256" key="8">
    <source>
        <dbReference type="SAM" id="MobiDB-lite"/>
    </source>
</evidence>
<gene>
    <name evidence="10" type="ORF">BRCON_0650</name>
</gene>
<accession>A0A2Z4Y2I6</accession>